<dbReference type="EMBL" id="JARBHB010000010">
    <property type="protein sequence ID" value="KAJ8874352.1"/>
    <property type="molecule type" value="Genomic_DNA"/>
</dbReference>
<reference evidence="1 2" key="1">
    <citation type="submission" date="2023-02" db="EMBL/GenBank/DDBJ databases">
        <title>LHISI_Scaffold_Assembly.</title>
        <authorList>
            <person name="Stuart O.P."/>
            <person name="Cleave R."/>
            <person name="Magrath M.J.L."/>
            <person name="Mikheyev A.S."/>
        </authorList>
    </citation>
    <scope>NUCLEOTIDE SEQUENCE [LARGE SCALE GENOMIC DNA]</scope>
    <source>
        <strain evidence="1">Daus_M_001</strain>
        <tissue evidence="1">Leg muscle</tissue>
    </source>
</reference>
<proteinExistence type="predicted"/>
<evidence type="ECO:0000313" key="2">
    <source>
        <dbReference type="Proteomes" id="UP001159363"/>
    </source>
</evidence>
<accession>A0ABQ9GQL6</accession>
<keyword evidence="2" id="KW-1185">Reference proteome</keyword>
<evidence type="ECO:0000313" key="1">
    <source>
        <dbReference type="EMBL" id="KAJ8874352.1"/>
    </source>
</evidence>
<comment type="caution">
    <text evidence="1">The sequence shown here is derived from an EMBL/GenBank/DDBJ whole genome shotgun (WGS) entry which is preliminary data.</text>
</comment>
<dbReference type="Proteomes" id="UP001159363">
    <property type="component" value="Chromosome 9"/>
</dbReference>
<organism evidence="1 2">
    <name type="scientific">Dryococelus australis</name>
    <dbReference type="NCBI Taxonomy" id="614101"/>
    <lineage>
        <taxon>Eukaryota</taxon>
        <taxon>Metazoa</taxon>
        <taxon>Ecdysozoa</taxon>
        <taxon>Arthropoda</taxon>
        <taxon>Hexapoda</taxon>
        <taxon>Insecta</taxon>
        <taxon>Pterygota</taxon>
        <taxon>Neoptera</taxon>
        <taxon>Polyneoptera</taxon>
        <taxon>Phasmatodea</taxon>
        <taxon>Verophasmatodea</taxon>
        <taxon>Anareolatae</taxon>
        <taxon>Phasmatidae</taxon>
        <taxon>Eurycanthinae</taxon>
        <taxon>Dryococelus</taxon>
    </lineage>
</organism>
<name>A0ABQ9GQL6_9NEOP</name>
<gene>
    <name evidence="1" type="ORF">PR048_025200</name>
</gene>
<protein>
    <submittedName>
        <fullName evidence="1">Uncharacterized protein</fullName>
    </submittedName>
</protein>
<sequence length="117" mass="12684">MTPSNLRRLCMDKKTGASEQVGFKTLNGCHIHQVKNLLPASIVDCSPAKTVGHGSIKNLAGLIVPIIETVILCARQGIALRGHRDHGPFDVEQEPEENGGNFKSENFSGRCCFKNAL</sequence>